<dbReference type="InterPro" id="IPR032710">
    <property type="entry name" value="NTF2-like_dom_sf"/>
</dbReference>
<accession>A0A844XCU7</accession>
<reference evidence="2 3" key="2">
    <citation type="submission" date="2020-02" db="EMBL/GenBank/DDBJ databases">
        <title>Erythrobacter dongmakensis sp. nov., isolated from a tidal mudflat.</title>
        <authorList>
            <person name="Kim I.S."/>
        </authorList>
    </citation>
    <scope>NUCLEOTIDE SEQUENCE [LARGE SCALE GENOMIC DNA]</scope>
    <source>
        <strain evidence="2 3">GH3-10</strain>
    </source>
</reference>
<dbReference type="InterPro" id="IPR037401">
    <property type="entry name" value="SnoaL-like"/>
</dbReference>
<dbReference type="EMBL" id="WUBR01000001">
    <property type="protein sequence ID" value="MWV27438.1"/>
    <property type="molecule type" value="Genomic_DNA"/>
</dbReference>
<gene>
    <name evidence="2" type="ORF">GRF63_05920</name>
</gene>
<evidence type="ECO:0000259" key="1">
    <source>
        <dbReference type="Pfam" id="PF13577"/>
    </source>
</evidence>
<protein>
    <recommendedName>
        <fullName evidence="1">SnoaL-like domain-containing protein</fullName>
    </recommendedName>
</protein>
<feature type="domain" description="SnoaL-like" evidence="1">
    <location>
        <begin position="259"/>
        <end position="383"/>
    </location>
</feature>
<dbReference type="SUPFAM" id="SSF54427">
    <property type="entry name" value="NTF2-like"/>
    <property type="match status" value="3"/>
</dbReference>
<name>A0A844XCU7_9SPHN</name>
<feature type="domain" description="SnoaL-like" evidence="1">
    <location>
        <begin position="71"/>
        <end position="201"/>
    </location>
</feature>
<proteinExistence type="predicted"/>
<dbReference type="Proteomes" id="UP000461409">
    <property type="component" value="Unassembled WGS sequence"/>
</dbReference>
<dbReference type="Pfam" id="PF13577">
    <property type="entry name" value="SnoaL_4"/>
    <property type="match status" value="3"/>
</dbReference>
<feature type="domain" description="SnoaL-like" evidence="1">
    <location>
        <begin position="471"/>
        <end position="590"/>
    </location>
</feature>
<sequence length="670" mass="73428">MACRARRSRAAHARTACHADRHQRLRRSRRAGSGRMIRNAFILFCAALLAIPAAAQEAANDVALETARLEDLRSIREIKNLQATWGHLAFHGAFPAMASLLTNDIELVRAGSVITGPAGVEGWLRETQGDGSSGDAFVPGILNARIFLSPVITLAKDGQSATARWHEVAMTGRSGERADWQGLTHVIDYRLDRGEWRISRIRPYEHFAGTQADGWFHDAETLERAPYHYTPDEAGRIFTGRSAAEPMSHAQLAAQSGALLDQSHALNLVNAYGYYLDRGLYDDIVDLLADDATIDVAGQGRWVGADGARRYLLRFGAPGLEQGELNDRPLLMPKTTFLPDGQIEIMTIELGMTGQHGGSGQWSISTQVFRLGEGEDGVWRIAAITRTPFMRADYETGWSDPLPAALPVPAGGEPDAETTVHAMAYPQSAYGVPLASPSLNLPLFRLEEKATGEVTSEVNALNHAEAFDGAANVSNAYGYYIDQFAWRDTAAVFSRDGWKELSYIGTFIGKDRVLASLIQRYGEGGPNDAFQAIHQKTQPYVTVFGDGTRAFVRNRLLQFNSGTEPGGSWIGGVYENQVIKEDGIWRIHGMDLDYVWLGDYDGGWMGIDPANNSRFGVSADVIAEFAPNAPLRGETFAPFPDIRPMGFHFDNPVSGRKAETPLTWSDGNRE</sequence>
<keyword evidence="3" id="KW-1185">Reference proteome</keyword>
<evidence type="ECO:0000313" key="3">
    <source>
        <dbReference type="Proteomes" id="UP000461409"/>
    </source>
</evidence>
<reference evidence="2 3" key="1">
    <citation type="submission" date="2019-12" db="EMBL/GenBank/DDBJ databases">
        <authorList>
            <person name="Lee S.D."/>
        </authorList>
    </citation>
    <scope>NUCLEOTIDE SEQUENCE [LARGE SCALE GENOMIC DNA]</scope>
    <source>
        <strain evidence="2 3">GH3-10</strain>
    </source>
</reference>
<dbReference type="Gene3D" id="3.10.450.50">
    <property type="match status" value="3"/>
</dbReference>
<organism evidence="2 3">
    <name type="scientific">Aurantiacibacter rhizosphaerae</name>
    <dbReference type="NCBI Taxonomy" id="2691582"/>
    <lineage>
        <taxon>Bacteria</taxon>
        <taxon>Pseudomonadati</taxon>
        <taxon>Pseudomonadota</taxon>
        <taxon>Alphaproteobacteria</taxon>
        <taxon>Sphingomonadales</taxon>
        <taxon>Erythrobacteraceae</taxon>
        <taxon>Aurantiacibacter</taxon>
    </lineage>
</organism>
<comment type="caution">
    <text evidence="2">The sequence shown here is derived from an EMBL/GenBank/DDBJ whole genome shotgun (WGS) entry which is preliminary data.</text>
</comment>
<evidence type="ECO:0000313" key="2">
    <source>
        <dbReference type="EMBL" id="MWV27438.1"/>
    </source>
</evidence>
<dbReference type="AlphaFoldDB" id="A0A844XCU7"/>